<dbReference type="AlphaFoldDB" id="A0A1M6GZT5"/>
<keyword evidence="2" id="KW-0489">Methyltransferase</keyword>
<dbReference type="STRING" id="1122934.SAMN02745691_01442"/>
<keyword evidence="1" id="KW-0472">Membrane</keyword>
<feature type="transmembrane region" description="Helical" evidence="1">
    <location>
        <begin position="62"/>
        <end position="84"/>
    </location>
</feature>
<keyword evidence="1" id="KW-0812">Transmembrane</keyword>
<reference evidence="2 3" key="1">
    <citation type="submission" date="2016-11" db="EMBL/GenBank/DDBJ databases">
        <authorList>
            <person name="Jaros S."/>
            <person name="Januszkiewicz K."/>
            <person name="Wedrychowicz H."/>
        </authorList>
    </citation>
    <scope>NUCLEOTIDE SEQUENCE [LARGE SCALE GENOMIC DNA]</scope>
    <source>
        <strain evidence="2 3">DSM 15970</strain>
    </source>
</reference>
<dbReference type="Proteomes" id="UP000184342">
    <property type="component" value="Unassembled WGS sequence"/>
</dbReference>
<name>A0A1M6GZT5_9FIRM</name>
<dbReference type="RefSeq" id="WP_073993679.1">
    <property type="nucleotide sequence ID" value="NZ_FQYT01000013.1"/>
</dbReference>
<gene>
    <name evidence="2" type="ORF">SAMN02745691_01442</name>
</gene>
<feature type="transmembrane region" description="Helical" evidence="1">
    <location>
        <begin position="31"/>
        <end position="50"/>
    </location>
</feature>
<proteinExistence type="predicted"/>
<evidence type="ECO:0000313" key="2">
    <source>
        <dbReference type="EMBL" id="SHJ15415.1"/>
    </source>
</evidence>
<dbReference type="EMBL" id="FQYT01000013">
    <property type="protein sequence ID" value="SHJ15415.1"/>
    <property type="molecule type" value="Genomic_DNA"/>
</dbReference>
<dbReference type="GO" id="GO:0032259">
    <property type="term" value="P:methylation"/>
    <property type="evidence" value="ECO:0007669"/>
    <property type="project" value="UniProtKB-KW"/>
</dbReference>
<keyword evidence="2" id="KW-0808">Transferase</keyword>
<protein>
    <submittedName>
        <fullName evidence="2">Protein-S-isoprenylcysteine O-methyltransferase Ste14</fullName>
    </submittedName>
</protein>
<dbReference type="GO" id="GO:0008168">
    <property type="term" value="F:methyltransferase activity"/>
    <property type="evidence" value="ECO:0007669"/>
    <property type="project" value="UniProtKB-KW"/>
</dbReference>
<organism evidence="2 3">
    <name type="scientific">Parasporobacterium paucivorans DSM 15970</name>
    <dbReference type="NCBI Taxonomy" id="1122934"/>
    <lineage>
        <taxon>Bacteria</taxon>
        <taxon>Bacillati</taxon>
        <taxon>Bacillota</taxon>
        <taxon>Clostridia</taxon>
        <taxon>Lachnospirales</taxon>
        <taxon>Lachnospiraceae</taxon>
        <taxon>Parasporobacterium</taxon>
    </lineage>
</organism>
<sequence length="186" mass="21478">MIYLLLGLAAFLLFFLYDINQIILKKTILSYSFFGGSSLLIVSTSGIFLSERENMLTDMFRTGICAALALVFLILLIYTLFFALPFKDTYVEKTDTLKVCDEGVYALCRHPGVIFFFLFYVSAAFAVQIPLFWAATGMFNVLNILYALFQDRWTFMKLFENYDEYQKNTPFLIPNLKSIKKCIQIL</sequence>
<evidence type="ECO:0000313" key="3">
    <source>
        <dbReference type="Proteomes" id="UP000184342"/>
    </source>
</evidence>
<keyword evidence="1" id="KW-1133">Transmembrane helix</keyword>
<dbReference type="Gene3D" id="1.20.120.1630">
    <property type="match status" value="1"/>
</dbReference>
<keyword evidence="3" id="KW-1185">Reference proteome</keyword>
<accession>A0A1M6GZT5</accession>
<evidence type="ECO:0000256" key="1">
    <source>
        <dbReference type="SAM" id="Phobius"/>
    </source>
</evidence>
<dbReference type="OrthoDB" id="1655752at2"/>